<comment type="caution">
    <text evidence="1">The sequence shown here is derived from an EMBL/GenBank/DDBJ whole genome shotgun (WGS) entry which is preliminary data.</text>
</comment>
<dbReference type="Proteomes" id="UP000177506">
    <property type="component" value="Unassembled WGS sequence"/>
</dbReference>
<proteinExistence type="predicted"/>
<dbReference type="EMBL" id="MDZA01000019">
    <property type="protein sequence ID" value="OGX92021.1"/>
    <property type="molecule type" value="Genomic_DNA"/>
</dbReference>
<sequence>MAEPAATAPAADIQALKCEPLRAVGATDGVPILTRAPALAVLPMVAQCTSAQALLLLNYASGR</sequence>
<protein>
    <submittedName>
        <fullName evidence="1">Uncharacterized protein</fullName>
    </submittedName>
</protein>
<dbReference type="EMBL" id="MDZA01000218">
    <property type="protein sequence ID" value="OGX89984.1"/>
    <property type="molecule type" value="Genomic_DNA"/>
</dbReference>
<evidence type="ECO:0000313" key="1">
    <source>
        <dbReference type="EMBL" id="OGX89984.1"/>
    </source>
</evidence>
<name>A0A1G1TGH7_9BACT</name>
<evidence type="ECO:0000313" key="3">
    <source>
        <dbReference type="Proteomes" id="UP000177506"/>
    </source>
</evidence>
<keyword evidence="3" id="KW-1185">Reference proteome</keyword>
<evidence type="ECO:0000313" key="2">
    <source>
        <dbReference type="EMBL" id="OGX92021.1"/>
    </source>
</evidence>
<accession>A0A1G1TGH7</accession>
<gene>
    <name evidence="2" type="ORF">BEN49_17675</name>
    <name evidence="1" type="ORF">BEN49_24240</name>
</gene>
<organism evidence="1 3">
    <name type="scientific">Hymenobacter coccineus</name>
    <dbReference type="NCBI Taxonomy" id="1908235"/>
    <lineage>
        <taxon>Bacteria</taxon>
        <taxon>Pseudomonadati</taxon>
        <taxon>Bacteroidota</taxon>
        <taxon>Cytophagia</taxon>
        <taxon>Cytophagales</taxon>
        <taxon>Hymenobacteraceae</taxon>
        <taxon>Hymenobacter</taxon>
    </lineage>
</organism>
<dbReference type="AlphaFoldDB" id="A0A1G1TGH7"/>
<reference evidence="1 3" key="1">
    <citation type="submission" date="2016-08" db="EMBL/GenBank/DDBJ databases">
        <title>Hymenobacter coccineus sp. nov., Hymenobacter lapidarius sp. nov. and Hymenobacter glacialis sp. nov., isolated from Antarctic soil.</title>
        <authorList>
            <person name="Sedlacek I."/>
            <person name="Kralova S."/>
            <person name="Kyrova K."/>
            <person name="Maslanova I."/>
            <person name="Stankova E."/>
            <person name="Vrbovska V."/>
            <person name="Nemec M."/>
            <person name="Bartak M."/>
            <person name="Svec P."/>
            <person name="Busse H.-J."/>
            <person name="Pantucek R."/>
        </authorList>
    </citation>
    <scope>NUCLEOTIDE SEQUENCE [LARGE SCALE GENOMIC DNA]</scope>
    <source>
        <strain evidence="1 3">CCM 8649</strain>
    </source>
</reference>